<keyword evidence="4" id="KW-0614">Plasmid</keyword>
<proteinExistence type="predicted"/>
<accession>V9QG79</accession>
<dbReference type="AlphaFoldDB" id="V9QG79"/>
<keyword evidence="1" id="KW-0238">DNA-binding</keyword>
<evidence type="ECO:0000313" key="4">
    <source>
        <dbReference type="EMBL" id="AHC28167.1"/>
    </source>
</evidence>
<reference evidence="4" key="1">
    <citation type="submission" date="2013-09" db="EMBL/GenBank/DDBJ databases">
        <title>Complete nucleotide sequence of Streptomyces linear plasmid pFP12.</title>
        <authorList>
            <person name="Chen Z."/>
            <person name="Fang P."/>
            <person name="Qin Z."/>
        </authorList>
    </citation>
    <scope>NUCLEOTIDE SEQUENCE</scope>
    <source>
        <strain evidence="4">F11</strain>
        <plasmid evidence="4">pFP12</plasmid>
    </source>
</reference>
<feature type="domain" description="Resolvase/invertase-type recombinase catalytic" evidence="3">
    <location>
        <begin position="2"/>
        <end position="145"/>
    </location>
</feature>
<dbReference type="PANTHER" id="PTHR30461">
    <property type="entry name" value="DNA-INVERTASE FROM LAMBDOID PROPHAGE"/>
    <property type="match status" value="1"/>
</dbReference>
<protein>
    <submittedName>
        <fullName evidence="4">Resolvase domain protein</fullName>
    </submittedName>
</protein>
<dbReference type="InterPro" id="IPR050639">
    <property type="entry name" value="SSR_resolvase"/>
</dbReference>
<dbReference type="RefSeq" id="WP_024067088.1">
    <property type="nucleotide sequence ID" value="NC_023068.1"/>
</dbReference>
<keyword evidence="2" id="KW-0233">DNA recombination</keyword>
<organism evidence="4">
    <name type="scientific">Streptomyces sp. F11</name>
    <dbReference type="NCBI Taxonomy" id="319318"/>
    <lineage>
        <taxon>Bacteria</taxon>
        <taxon>Bacillati</taxon>
        <taxon>Actinomycetota</taxon>
        <taxon>Actinomycetes</taxon>
        <taxon>Kitasatosporales</taxon>
        <taxon>Streptomycetaceae</taxon>
        <taxon>Streptomyces</taxon>
    </lineage>
</organism>
<dbReference type="Gene3D" id="3.40.50.1390">
    <property type="entry name" value="Resolvase, N-terminal catalytic domain"/>
    <property type="match status" value="1"/>
</dbReference>
<dbReference type="InterPro" id="IPR036162">
    <property type="entry name" value="Resolvase-like_N_sf"/>
</dbReference>
<dbReference type="GO" id="GO:0003677">
    <property type="term" value="F:DNA binding"/>
    <property type="evidence" value="ECO:0007669"/>
    <property type="project" value="UniProtKB-KW"/>
</dbReference>
<dbReference type="PROSITE" id="PS51736">
    <property type="entry name" value="RECOMBINASES_3"/>
    <property type="match status" value="1"/>
</dbReference>
<dbReference type="SMART" id="SM00857">
    <property type="entry name" value="Resolvase"/>
    <property type="match status" value="1"/>
</dbReference>
<evidence type="ECO:0000256" key="2">
    <source>
        <dbReference type="ARBA" id="ARBA00023172"/>
    </source>
</evidence>
<geneLocation type="plasmid" evidence="4">
    <name>pFP12</name>
</geneLocation>
<dbReference type="Pfam" id="PF00239">
    <property type="entry name" value="Resolvase"/>
    <property type="match status" value="1"/>
</dbReference>
<sequence>MTDRLYLRHSTDKQTDARQRHSLAALIAAGAPVYEDPATSSRVLSLHRPGFKQLLEEAGVGDTIRIADAARLFRSVADVLALRPVLIRRGLHLRVESGLLSGIDLAADDSGTKMIIQVLAAVLEFQRDLISENTKEGVATAEAAGKNLGRPAAFEPQEIVEIVEAYREGATVKGLARQYRVDPKTIRRALDSAGAREVPDDLGVLLGDLDDDQEQELADPTVSVDVPGLVVEHLLTGEDVKIRESLRDGRTIRRGQGYSVRVTAPLSLHQAMIEQSSAALMQSPAGRKAHRLHSNRVVALRVPPPF</sequence>
<dbReference type="GO" id="GO:0000150">
    <property type="term" value="F:DNA strand exchange activity"/>
    <property type="evidence" value="ECO:0007669"/>
    <property type="project" value="InterPro"/>
</dbReference>
<dbReference type="SUPFAM" id="SSF53041">
    <property type="entry name" value="Resolvase-like"/>
    <property type="match status" value="1"/>
</dbReference>
<evidence type="ECO:0000259" key="3">
    <source>
        <dbReference type="PROSITE" id="PS51736"/>
    </source>
</evidence>
<gene>
    <name evidence="4" type="ORF">pFP12.24</name>
</gene>
<dbReference type="Gene3D" id="1.10.10.60">
    <property type="entry name" value="Homeodomain-like"/>
    <property type="match status" value="1"/>
</dbReference>
<evidence type="ECO:0000256" key="1">
    <source>
        <dbReference type="ARBA" id="ARBA00023125"/>
    </source>
</evidence>
<dbReference type="EMBL" id="KF652072">
    <property type="protein sequence ID" value="AHC28167.1"/>
    <property type="molecule type" value="Genomic_DNA"/>
</dbReference>
<dbReference type="PANTHER" id="PTHR30461:SF2">
    <property type="entry name" value="SERINE RECOMBINASE PINE-RELATED"/>
    <property type="match status" value="1"/>
</dbReference>
<name>V9QG79_9ACTN</name>
<dbReference type="InterPro" id="IPR006119">
    <property type="entry name" value="Resolv_N"/>
</dbReference>
<dbReference type="CDD" id="cd03768">
    <property type="entry name" value="SR_ResInv"/>
    <property type="match status" value="1"/>
</dbReference>